<evidence type="ECO:0000313" key="1">
    <source>
        <dbReference type="EMBL" id="HCT57595.1"/>
    </source>
</evidence>
<evidence type="ECO:0000313" key="2">
    <source>
        <dbReference type="Proteomes" id="UP000264071"/>
    </source>
</evidence>
<dbReference type="Proteomes" id="UP000264071">
    <property type="component" value="Unassembled WGS sequence"/>
</dbReference>
<dbReference type="EMBL" id="DPIY01000010">
    <property type="protein sequence ID" value="HCT57595.1"/>
    <property type="molecule type" value="Genomic_DNA"/>
</dbReference>
<sequence length="121" mass="13891">MQSLSGCLRAGIRVFFWRVCSRSLSSKGDEPMSMAFLRDDAEGEMPRRNYDLPERDDPDFDRAAARALLEAARVGETQLAERATGYYWGEPQLRPYVEVMLIEAEKAKDDRLEQVARRFLA</sequence>
<reference evidence="1 2" key="1">
    <citation type="journal article" date="2018" name="Nat. Biotechnol.">
        <title>A standardized bacterial taxonomy based on genome phylogeny substantially revises the tree of life.</title>
        <authorList>
            <person name="Parks D.H."/>
            <person name="Chuvochina M."/>
            <person name="Waite D.W."/>
            <person name="Rinke C."/>
            <person name="Skarshewski A."/>
            <person name="Chaumeil P.A."/>
            <person name="Hugenholtz P."/>
        </authorList>
    </citation>
    <scope>NUCLEOTIDE SEQUENCE [LARGE SCALE GENOMIC DNA]</scope>
    <source>
        <strain evidence="1">UBA8844</strain>
    </source>
</reference>
<dbReference type="AlphaFoldDB" id="A0A3D4V925"/>
<gene>
    <name evidence="1" type="ORF">DGD08_10390</name>
</gene>
<comment type="caution">
    <text evidence="1">The sequence shown here is derived from an EMBL/GenBank/DDBJ whole genome shotgun (WGS) entry which is preliminary data.</text>
</comment>
<name>A0A3D4V925_9BACT</name>
<protein>
    <submittedName>
        <fullName evidence="1">Uncharacterized protein</fullName>
    </submittedName>
</protein>
<accession>A0A3D4V925</accession>
<organism evidence="1 2">
    <name type="scientific">Gemmatimonas aurantiaca</name>
    <dbReference type="NCBI Taxonomy" id="173480"/>
    <lineage>
        <taxon>Bacteria</taxon>
        <taxon>Pseudomonadati</taxon>
        <taxon>Gemmatimonadota</taxon>
        <taxon>Gemmatimonadia</taxon>
        <taxon>Gemmatimonadales</taxon>
        <taxon>Gemmatimonadaceae</taxon>
        <taxon>Gemmatimonas</taxon>
    </lineage>
</organism>
<proteinExistence type="predicted"/>